<dbReference type="KEGG" id="nfl:COO91_04041"/>
<keyword evidence="2" id="KW-1185">Reference proteome</keyword>
<organism evidence="1 2">
    <name type="scientific">Nostoc flagelliforme CCNUN1</name>
    <dbReference type="NCBI Taxonomy" id="2038116"/>
    <lineage>
        <taxon>Bacteria</taxon>
        <taxon>Bacillati</taxon>
        <taxon>Cyanobacteriota</taxon>
        <taxon>Cyanophyceae</taxon>
        <taxon>Nostocales</taxon>
        <taxon>Nostocaceae</taxon>
        <taxon>Nostoc</taxon>
    </lineage>
</organism>
<dbReference type="Proteomes" id="UP000232003">
    <property type="component" value="Chromosome"/>
</dbReference>
<dbReference type="EMBL" id="CP024785">
    <property type="protein sequence ID" value="AUB38082.1"/>
    <property type="molecule type" value="Genomic_DNA"/>
</dbReference>
<dbReference type="InterPro" id="IPR014968">
    <property type="entry name" value="XisI"/>
</dbReference>
<dbReference type="SUPFAM" id="SSF143847">
    <property type="entry name" value="XisI-like"/>
    <property type="match status" value="1"/>
</dbReference>
<proteinExistence type="predicted"/>
<dbReference type="RefSeq" id="WP_100899519.1">
    <property type="nucleotide sequence ID" value="NZ_CAWNNC010000001.1"/>
</dbReference>
<dbReference type="Pfam" id="PF08869">
    <property type="entry name" value="XisI"/>
    <property type="match status" value="1"/>
</dbReference>
<protein>
    <submittedName>
        <fullName evidence="1">FdxN element excision controlling factor protein</fullName>
    </submittedName>
</protein>
<dbReference type="AlphaFoldDB" id="A0A2K8SRI7"/>
<dbReference type="Gene3D" id="3.30.310.110">
    <property type="entry name" value="XisI-like"/>
    <property type="match status" value="1"/>
</dbReference>
<dbReference type="CDD" id="cd16382">
    <property type="entry name" value="XisI-like"/>
    <property type="match status" value="1"/>
</dbReference>
<accession>A0A2K8SRI7</accession>
<dbReference type="OrthoDB" id="467081at2"/>
<sequence length="111" mass="12767">MDKLARYREILRQLIFDYASHKPANGQIETEPVIDSERDHYEVLHVGWDGVRRVHGSVVHIDIINDKVWIQYDGTSQPVAEALLEAGILREDIVLGFHPAELRQYTDFAIS</sequence>
<reference evidence="1 2" key="1">
    <citation type="submission" date="2017-11" db="EMBL/GenBank/DDBJ databases">
        <title>Complete genome of a free-living desiccation-tolerant cyanobacterium and its photosynthetic adaptation to extreme terrestrial habitat.</title>
        <authorList>
            <person name="Shang J."/>
        </authorList>
    </citation>
    <scope>NUCLEOTIDE SEQUENCE [LARGE SCALE GENOMIC DNA]</scope>
    <source>
        <strain evidence="1 2">CCNUN1</strain>
    </source>
</reference>
<dbReference type="InterPro" id="IPR035943">
    <property type="entry name" value="XisI-like_sf"/>
</dbReference>
<evidence type="ECO:0000313" key="1">
    <source>
        <dbReference type="EMBL" id="AUB38082.1"/>
    </source>
</evidence>
<evidence type="ECO:0000313" key="2">
    <source>
        <dbReference type="Proteomes" id="UP000232003"/>
    </source>
</evidence>
<name>A0A2K8SRI7_9NOSO</name>
<gene>
    <name evidence="1" type="ORF">COO91_04041</name>
</gene>